<reference evidence="2" key="1">
    <citation type="submission" date="2018-02" db="EMBL/GenBank/DDBJ databases">
        <authorList>
            <person name="Hausmann B."/>
        </authorList>
    </citation>
    <scope>NUCLEOTIDE SEQUENCE [LARGE SCALE GENOMIC DNA]</scope>
    <source>
        <strain evidence="2">Peat soil MAG SbA1</strain>
    </source>
</reference>
<dbReference type="InterPro" id="IPR010985">
    <property type="entry name" value="Ribbon_hlx_hlx"/>
</dbReference>
<proteinExistence type="predicted"/>
<evidence type="ECO:0000313" key="2">
    <source>
        <dbReference type="Proteomes" id="UP000238701"/>
    </source>
</evidence>
<dbReference type="OrthoDB" id="129817at2"/>
<keyword evidence="1" id="KW-0238">DNA-binding</keyword>
<gene>
    <name evidence="1" type="ORF">SBA1_940032</name>
</gene>
<evidence type="ECO:0000313" key="1">
    <source>
        <dbReference type="EMBL" id="SPF49754.1"/>
    </source>
</evidence>
<dbReference type="Proteomes" id="UP000238701">
    <property type="component" value="Unassembled WGS sequence"/>
</dbReference>
<name>A0A2U3LCU3_9BACT</name>
<dbReference type="GO" id="GO:0006355">
    <property type="term" value="P:regulation of DNA-templated transcription"/>
    <property type="evidence" value="ECO:0007669"/>
    <property type="project" value="InterPro"/>
</dbReference>
<protein>
    <submittedName>
        <fullName evidence="1">CopG domain protein DNA-binding domain protein</fullName>
    </submittedName>
</protein>
<accession>A0A2U3LCU3</accession>
<dbReference type="AlphaFoldDB" id="A0A2U3LCU3"/>
<dbReference type="SUPFAM" id="SSF47598">
    <property type="entry name" value="Ribbon-helix-helix"/>
    <property type="match status" value="1"/>
</dbReference>
<dbReference type="EMBL" id="OMOD01000193">
    <property type="protein sequence ID" value="SPF49754.1"/>
    <property type="molecule type" value="Genomic_DNA"/>
</dbReference>
<sequence length="77" mass="9059">MKTNITLKLDADLLREVRVLAAEEDTSISAMLAARLEQIVRERKTYNRARKRALARLQDGMDLRWTPPRSRDEIHER</sequence>
<dbReference type="GO" id="GO:0003677">
    <property type="term" value="F:DNA binding"/>
    <property type="evidence" value="ECO:0007669"/>
    <property type="project" value="UniProtKB-KW"/>
</dbReference>
<organism evidence="1 2">
    <name type="scientific">Candidatus Sulfotelmatobacter kueseliae</name>
    <dbReference type="NCBI Taxonomy" id="2042962"/>
    <lineage>
        <taxon>Bacteria</taxon>
        <taxon>Pseudomonadati</taxon>
        <taxon>Acidobacteriota</taxon>
        <taxon>Terriglobia</taxon>
        <taxon>Terriglobales</taxon>
        <taxon>Candidatus Korobacteraceae</taxon>
        <taxon>Candidatus Sulfotelmatobacter</taxon>
    </lineage>
</organism>